<dbReference type="EMBL" id="CP011125">
    <property type="protein sequence ID" value="AKF08345.1"/>
    <property type="molecule type" value="Genomic_DNA"/>
</dbReference>
<dbReference type="GO" id="GO:0003824">
    <property type="term" value="F:catalytic activity"/>
    <property type="evidence" value="ECO:0007669"/>
    <property type="project" value="InterPro"/>
</dbReference>
<dbReference type="PANTHER" id="PTHR48228:SF5">
    <property type="entry name" value="ALPHA-METHYLACYL-COA RACEMASE"/>
    <property type="match status" value="1"/>
</dbReference>
<dbReference type="Gene3D" id="3.40.50.10540">
    <property type="entry name" value="Crotonobetainyl-coa:carnitine coa-transferase, domain 1"/>
    <property type="match status" value="1"/>
</dbReference>
<dbReference type="OrthoDB" id="9781472at2"/>
<dbReference type="InterPro" id="IPR044855">
    <property type="entry name" value="CoA-Trfase_III_dom3_sf"/>
</dbReference>
<accession>A0A0F6YJQ8</accession>
<dbReference type="Pfam" id="PF02515">
    <property type="entry name" value="CoA_transf_3"/>
    <property type="match status" value="1"/>
</dbReference>
<reference evidence="1 2" key="1">
    <citation type="submission" date="2015-03" db="EMBL/GenBank/DDBJ databases">
        <title>Genome assembly of Sandaracinus amylolyticus DSM 53668.</title>
        <authorList>
            <person name="Sharma G."/>
            <person name="Subramanian S."/>
        </authorList>
    </citation>
    <scope>NUCLEOTIDE SEQUENCE [LARGE SCALE GENOMIC DNA]</scope>
    <source>
        <strain evidence="1 2">DSM 53668</strain>
    </source>
</reference>
<dbReference type="STRING" id="927083.DB32_005494"/>
<dbReference type="Proteomes" id="UP000034883">
    <property type="component" value="Chromosome"/>
</dbReference>
<dbReference type="RefSeq" id="WP_053235502.1">
    <property type="nucleotide sequence ID" value="NZ_CP011125.1"/>
</dbReference>
<sequence>MTDAHGPNAVDRLTRRPLSGLRILDLSRLLPGPFASMILADLGAAVDKVEDPSGGDYLRFMPPMVGDASKGTPMNAAFHALNRGKRSLVLDLKKREGQEALLRLAPRYDVLIESFRPGVMERLGLGFDRLRAASPGLVYCAITGFGQDGPAAQRAGHDIGYIARAGVLGLTGPESGPPQVPGVQMADMAGGALFAVSGILAALHARTTTGAGRFVDVSMCEGSMVLGAFGLMAALAGDGSHAQGAGALNGGIAPFGTYRTKDGRAMALGALEPKFWVAFCTGVGIEPGMDALMPGPHQETWKARLRDVFASKTFAEWVAFAEKVDCCLEPVLMPEEVPSDPQHVAREMFVAHDASGVTLPVPRTPIASEAATGPAPTQGRDTRAVLHDAGWSESEIDALIATGAAR</sequence>
<dbReference type="InterPro" id="IPR023606">
    <property type="entry name" value="CoA-Trfase_III_dom_1_sf"/>
</dbReference>
<proteinExistence type="predicted"/>
<dbReference type="InterPro" id="IPR050509">
    <property type="entry name" value="CoA-transferase_III"/>
</dbReference>
<evidence type="ECO:0000313" key="1">
    <source>
        <dbReference type="EMBL" id="AKF08345.1"/>
    </source>
</evidence>
<dbReference type="PANTHER" id="PTHR48228">
    <property type="entry name" value="SUCCINYL-COA--D-CITRAMALATE COA-TRANSFERASE"/>
    <property type="match status" value="1"/>
</dbReference>
<gene>
    <name evidence="1" type="ORF">DB32_005494</name>
</gene>
<evidence type="ECO:0000313" key="2">
    <source>
        <dbReference type="Proteomes" id="UP000034883"/>
    </source>
</evidence>
<dbReference type="AlphaFoldDB" id="A0A0F6YJQ8"/>
<keyword evidence="2" id="KW-1185">Reference proteome</keyword>
<dbReference type="KEGG" id="samy:DB32_005494"/>
<name>A0A0F6YJQ8_9BACT</name>
<dbReference type="Gene3D" id="3.30.1540.10">
    <property type="entry name" value="formyl-coa transferase, domain 3"/>
    <property type="match status" value="1"/>
</dbReference>
<dbReference type="InterPro" id="IPR003673">
    <property type="entry name" value="CoA-Trfase_fam_III"/>
</dbReference>
<organism evidence="1 2">
    <name type="scientific">Sandaracinus amylolyticus</name>
    <dbReference type="NCBI Taxonomy" id="927083"/>
    <lineage>
        <taxon>Bacteria</taxon>
        <taxon>Pseudomonadati</taxon>
        <taxon>Myxococcota</taxon>
        <taxon>Polyangia</taxon>
        <taxon>Polyangiales</taxon>
        <taxon>Sandaracinaceae</taxon>
        <taxon>Sandaracinus</taxon>
    </lineage>
</organism>
<protein>
    <submittedName>
        <fullName evidence="1">Alpha-methylacyl-CoA racemase</fullName>
    </submittedName>
</protein>
<dbReference type="SUPFAM" id="SSF89796">
    <property type="entry name" value="CoA-transferase family III (CaiB/BaiF)"/>
    <property type="match status" value="1"/>
</dbReference>